<feature type="transmembrane region" description="Helical" evidence="2">
    <location>
        <begin position="218"/>
        <end position="237"/>
    </location>
</feature>
<sequence>MTRTDTAPTEAPTREPDRRTPDRLLPALLGAPLLLAVLLTAFALPASKSEPHDLPIALVAPEPVAAKAAEQLDGVADLHPADGPDETRDLIERREVYGALIVGPDGVEVQTATAAGPAVAGLLDRLGERLAAQADMPLETTDVVPTAETDPNGTAFTASAFPLAVGGIIIAALLTAAAATSAAKRATGAVLAPLLGAAALAGIMVWPLESIDAGDYPAAAGALALTLAAVTWTVLGLHALAGRVGLAIGAATVMLLGNPLSGMTSAPEMLPEPWGAVGQGMPPGAGATLLRTVVFFPEADYVRSAATLGIWLFCGAVLFWIGTAVKKRAEANA</sequence>
<proteinExistence type="predicted"/>
<evidence type="ECO:0000313" key="3">
    <source>
        <dbReference type="EMBL" id="MFC4335766.1"/>
    </source>
</evidence>
<evidence type="ECO:0000313" key="4">
    <source>
        <dbReference type="Proteomes" id="UP001595823"/>
    </source>
</evidence>
<keyword evidence="4" id="KW-1185">Reference proteome</keyword>
<feature type="transmembrane region" description="Helical" evidence="2">
    <location>
        <begin position="160"/>
        <end position="179"/>
    </location>
</feature>
<evidence type="ECO:0008006" key="5">
    <source>
        <dbReference type="Google" id="ProtNLM"/>
    </source>
</evidence>
<feature type="transmembrane region" description="Helical" evidence="2">
    <location>
        <begin position="301"/>
        <end position="321"/>
    </location>
</feature>
<organism evidence="3 4">
    <name type="scientific">Salininema proteolyticum</name>
    <dbReference type="NCBI Taxonomy" id="1607685"/>
    <lineage>
        <taxon>Bacteria</taxon>
        <taxon>Bacillati</taxon>
        <taxon>Actinomycetota</taxon>
        <taxon>Actinomycetes</taxon>
        <taxon>Glycomycetales</taxon>
        <taxon>Glycomycetaceae</taxon>
        <taxon>Salininema</taxon>
    </lineage>
</organism>
<keyword evidence="2" id="KW-0472">Membrane</keyword>
<feature type="compositionally biased region" description="Basic and acidic residues" evidence="1">
    <location>
        <begin position="12"/>
        <end position="22"/>
    </location>
</feature>
<evidence type="ECO:0000256" key="2">
    <source>
        <dbReference type="SAM" id="Phobius"/>
    </source>
</evidence>
<dbReference type="Proteomes" id="UP001595823">
    <property type="component" value="Unassembled WGS sequence"/>
</dbReference>
<dbReference type="EMBL" id="JBHSDK010000015">
    <property type="protein sequence ID" value="MFC4335766.1"/>
    <property type="molecule type" value="Genomic_DNA"/>
</dbReference>
<name>A0ABV8TYZ6_9ACTN</name>
<feature type="transmembrane region" description="Helical" evidence="2">
    <location>
        <begin position="186"/>
        <end position="206"/>
    </location>
</feature>
<feature type="transmembrane region" description="Helical" evidence="2">
    <location>
        <begin position="24"/>
        <end position="44"/>
    </location>
</feature>
<feature type="region of interest" description="Disordered" evidence="1">
    <location>
        <begin position="1"/>
        <end position="22"/>
    </location>
</feature>
<keyword evidence="2" id="KW-0812">Transmembrane</keyword>
<comment type="caution">
    <text evidence="3">The sequence shown here is derived from an EMBL/GenBank/DDBJ whole genome shotgun (WGS) entry which is preliminary data.</text>
</comment>
<gene>
    <name evidence="3" type="ORF">ACFPET_11190</name>
</gene>
<reference evidence="4" key="1">
    <citation type="journal article" date="2019" name="Int. J. Syst. Evol. Microbiol.">
        <title>The Global Catalogue of Microorganisms (GCM) 10K type strain sequencing project: providing services to taxonomists for standard genome sequencing and annotation.</title>
        <authorList>
            <consortium name="The Broad Institute Genomics Platform"/>
            <consortium name="The Broad Institute Genome Sequencing Center for Infectious Disease"/>
            <person name="Wu L."/>
            <person name="Ma J."/>
        </authorList>
    </citation>
    <scope>NUCLEOTIDE SEQUENCE [LARGE SCALE GENOMIC DNA]</scope>
    <source>
        <strain evidence="4">IBRC-M 10908</strain>
    </source>
</reference>
<dbReference type="RefSeq" id="WP_380620950.1">
    <property type="nucleotide sequence ID" value="NZ_JBHSDK010000015.1"/>
</dbReference>
<keyword evidence="2" id="KW-1133">Transmembrane helix</keyword>
<feature type="transmembrane region" description="Helical" evidence="2">
    <location>
        <begin position="244"/>
        <end position="261"/>
    </location>
</feature>
<evidence type="ECO:0000256" key="1">
    <source>
        <dbReference type="SAM" id="MobiDB-lite"/>
    </source>
</evidence>
<protein>
    <recommendedName>
        <fullName evidence="5">ABC transporter permease</fullName>
    </recommendedName>
</protein>
<accession>A0ABV8TYZ6</accession>